<name>A0A4P6L0F9_9BURK</name>
<dbReference type="RefSeq" id="WP_130188041.1">
    <property type="nucleotide sequence ID" value="NZ_CP035913.1"/>
</dbReference>
<dbReference type="OrthoDB" id="7068252at2"/>
<evidence type="ECO:0000313" key="1">
    <source>
        <dbReference type="EMBL" id="QBE64926.1"/>
    </source>
</evidence>
<evidence type="ECO:0000313" key="2">
    <source>
        <dbReference type="Proteomes" id="UP000290637"/>
    </source>
</evidence>
<reference evidence="1 2" key="1">
    <citation type="submission" date="2019-02" db="EMBL/GenBank/DDBJ databases">
        <title>Draft Genome Sequences of Six Type Strains of the Genus Massilia.</title>
        <authorList>
            <person name="Miess H."/>
            <person name="Frediansyhah A."/>
            <person name="Gross H."/>
        </authorList>
    </citation>
    <scope>NUCLEOTIDE SEQUENCE [LARGE SCALE GENOMIC DNA]</scope>
    <source>
        <strain evidence="1 2">DSM 17473</strain>
    </source>
</reference>
<protein>
    <submittedName>
        <fullName evidence="1">Uncharacterized protein</fullName>
    </submittedName>
</protein>
<sequence>MPKYEKATHENLFNIGLQWKDNMCREGNRLFLTDEKKKEIDKALMEICGYTVYTVFHKNDPFVKVHGGKGVPYTTIMATAGAKTDKGASEANDYLLWITNQKKFVDLSLNMQNLAVITHVAEVGRGYTIDALKNLVYFLNKVGQGKDKWSNLKNTYHAALTYKEDQADYVPSSDDDTDMD</sequence>
<accession>A0A4P6L0F9</accession>
<organism evidence="1 2">
    <name type="scientific">Pseudoduganella lutea</name>
    <dbReference type="NCBI Taxonomy" id="321985"/>
    <lineage>
        <taxon>Bacteria</taxon>
        <taxon>Pseudomonadati</taxon>
        <taxon>Pseudomonadota</taxon>
        <taxon>Betaproteobacteria</taxon>
        <taxon>Burkholderiales</taxon>
        <taxon>Oxalobacteraceae</taxon>
        <taxon>Telluria group</taxon>
        <taxon>Pseudoduganella</taxon>
    </lineage>
</organism>
<dbReference type="Proteomes" id="UP000290637">
    <property type="component" value="Chromosome"/>
</dbReference>
<dbReference type="AlphaFoldDB" id="A0A4P6L0F9"/>
<dbReference type="EMBL" id="CP035913">
    <property type="protein sequence ID" value="QBE64926.1"/>
    <property type="molecule type" value="Genomic_DNA"/>
</dbReference>
<proteinExistence type="predicted"/>
<gene>
    <name evidence="1" type="ORF">EWM63_19615</name>
</gene>
<keyword evidence="2" id="KW-1185">Reference proteome</keyword>
<dbReference type="KEGG" id="plue:EWM63_19615"/>